<evidence type="ECO:0000256" key="8">
    <source>
        <dbReference type="SAM" id="MobiDB-lite"/>
    </source>
</evidence>
<dbReference type="CDD" id="cd19493">
    <property type="entry name" value="Rad51B"/>
    <property type="match status" value="1"/>
</dbReference>
<dbReference type="Pfam" id="PF26169">
    <property type="entry name" value="HHH_XRCC3_RpoA"/>
    <property type="match status" value="1"/>
</dbReference>
<feature type="domain" description="RecA family profile 1" evidence="9">
    <location>
        <begin position="109"/>
        <end position="284"/>
    </location>
</feature>
<dbReference type="SUPFAM" id="SSF52540">
    <property type="entry name" value="P-loop containing nucleoside triphosphate hydrolases"/>
    <property type="match status" value="1"/>
</dbReference>
<evidence type="ECO:0000256" key="7">
    <source>
        <dbReference type="ARBA" id="ARBA00023242"/>
    </source>
</evidence>
<dbReference type="Gene3D" id="3.40.50.300">
    <property type="entry name" value="P-loop containing nucleotide triphosphate hydrolases"/>
    <property type="match status" value="1"/>
</dbReference>
<evidence type="ECO:0000313" key="10">
    <source>
        <dbReference type="EMBL" id="CAH9075075.1"/>
    </source>
</evidence>
<dbReference type="AlphaFoldDB" id="A0A9P0YTS7"/>
<dbReference type="GO" id="GO:0009536">
    <property type="term" value="C:plastid"/>
    <property type="evidence" value="ECO:0007669"/>
    <property type="project" value="UniProtKB-SubCell"/>
</dbReference>
<dbReference type="InterPro" id="IPR058766">
    <property type="entry name" value="HHH_XRCC3_RAD51B"/>
</dbReference>
<organism evidence="10 11">
    <name type="scientific">Cuscuta europaea</name>
    <name type="common">European dodder</name>
    <dbReference type="NCBI Taxonomy" id="41803"/>
    <lineage>
        <taxon>Eukaryota</taxon>
        <taxon>Viridiplantae</taxon>
        <taxon>Streptophyta</taxon>
        <taxon>Embryophyta</taxon>
        <taxon>Tracheophyta</taxon>
        <taxon>Spermatophyta</taxon>
        <taxon>Magnoliopsida</taxon>
        <taxon>eudicotyledons</taxon>
        <taxon>Gunneridae</taxon>
        <taxon>Pentapetalae</taxon>
        <taxon>asterids</taxon>
        <taxon>lamiids</taxon>
        <taxon>Solanales</taxon>
        <taxon>Convolvulaceae</taxon>
        <taxon>Cuscuteae</taxon>
        <taxon>Cuscuta</taxon>
        <taxon>Cuscuta subgen. Cuscuta</taxon>
    </lineage>
</organism>
<dbReference type="Pfam" id="PF08423">
    <property type="entry name" value="Rad51"/>
    <property type="match status" value="1"/>
</dbReference>
<dbReference type="InterPro" id="IPR030548">
    <property type="entry name" value="RAD51B"/>
</dbReference>
<dbReference type="OrthoDB" id="1305950at2759"/>
<keyword evidence="7" id="KW-0539">Nucleus</keyword>
<dbReference type="EMBL" id="CAMAPE010000009">
    <property type="protein sequence ID" value="CAH9075075.1"/>
    <property type="molecule type" value="Genomic_DNA"/>
</dbReference>
<dbReference type="InterPro" id="IPR027417">
    <property type="entry name" value="P-loop_NTPase"/>
</dbReference>
<accession>A0A9P0YTS7</accession>
<dbReference type="Pfam" id="PF14223">
    <property type="entry name" value="Retrotran_gag_2"/>
    <property type="match status" value="1"/>
</dbReference>
<evidence type="ECO:0000313" key="11">
    <source>
        <dbReference type="Proteomes" id="UP001152484"/>
    </source>
</evidence>
<dbReference type="PROSITE" id="PS50162">
    <property type="entry name" value="RECA_2"/>
    <property type="match status" value="1"/>
</dbReference>
<name>A0A9P0YTS7_CUSEU</name>
<keyword evidence="11" id="KW-1185">Reference proteome</keyword>
<dbReference type="InterPro" id="IPR020588">
    <property type="entry name" value="RecA_ATP-bd"/>
</dbReference>
<dbReference type="GO" id="GO:0140664">
    <property type="term" value="F:ATP-dependent DNA damage sensor activity"/>
    <property type="evidence" value="ECO:0007669"/>
    <property type="project" value="InterPro"/>
</dbReference>
<evidence type="ECO:0000256" key="2">
    <source>
        <dbReference type="ARBA" id="ARBA00004474"/>
    </source>
</evidence>
<dbReference type="GO" id="GO:0000724">
    <property type="term" value="P:double-strand break repair via homologous recombination"/>
    <property type="evidence" value="ECO:0007669"/>
    <property type="project" value="InterPro"/>
</dbReference>
<comment type="subcellular location">
    <subcellularLocation>
        <location evidence="1">Nucleus</location>
    </subcellularLocation>
    <subcellularLocation>
        <location evidence="2">Plastid</location>
    </subcellularLocation>
</comment>
<dbReference type="PANTHER" id="PTHR46456:SF1">
    <property type="entry name" value="DNA REPAIR PROTEIN RAD51 HOMOLOG 2"/>
    <property type="match status" value="1"/>
</dbReference>
<evidence type="ECO:0000256" key="1">
    <source>
        <dbReference type="ARBA" id="ARBA00004123"/>
    </source>
</evidence>
<dbReference type="GO" id="GO:0005657">
    <property type="term" value="C:replication fork"/>
    <property type="evidence" value="ECO:0007669"/>
    <property type="project" value="TreeGrafter"/>
</dbReference>
<reference evidence="10" key="1">
    <citation type="submission" date="2022-07" db="EMBL/GenBank/DDBJ databases">
        <authorList>
            <person name="Macas J."/>
            <person name="Novak P."/>
            <person name="Neumann P."/>
        </authorList>
    </citation>
    <scope>NUCLEOTIDE SEQUENCE</scope>
</reference>
<protein>
    <recommendedName>
        <fullName evidence="9">RecA family profile 1 domain-containing protein</fullName>
    </recommendedName>
</protein>
<keyword evidence="5" id="KW-0238">DNA-binding</keyword>
<dbReference type="GO" id="GO:0005524">
    <property type="term" value="F:ATP binding"/>
    <property type="evidence" value="ECO:0007669"/>
    <property type="project" value="InterPro"/>
</dbReference>
<dbReference type="GO" id="GO:0003690">
    <property type="term" value="F:double-stranded DNA binding"/>
    <property type="evidence" value="ECO:0007669"/>
    <property type="project" value="TreeGrafter"/>
</dbReference>
<dbReference type="Proteomes" id="UP001152484">
    <property type="component" value="Unassembled WGS sequence"/>
</dbReference>
<dbReference type="SMART" id="SM00382">
    <property type="entry name" value="AAA"/>
    <property type="match status" value="1"/>
</dbReference>
<sequence>MALFTNSTGGKPNSYDPSFSISVRVFFREMANKLISQMGLPKSISNIFVARNILTAKDALSLTEFELMDLLDLNLSEVISAIGHISEIACPPYQTALSLLELRTENESFGGHLPTRLRGLDAAMCGGIPFGVVTEVVGPAGIGKTQFCLKLSLLAALPLSYGGLNGHVLFIDTESKFSSKRMVEIGVNSFPEVFHKEKMAQEMAGRIIVLRPTSLTDFTERLEQIRDSIFQHKVKLLIVDSLAALLSGEEFQGTHRQHSLGWHISFLKSLAEFSRIPVVVTNQVRSQNREETSQFHFQAQKTTANLENPTKFDHHLVAALGIHWAHAVTTRLVFESRSGQRYIKVAKSSISPPIAFPFNITSCGISLLDDDGVEMTGPEMNTINYQVDDPPKEEIDRAANAVWLRDDSRLFIQIQNSMENDVMGYVSHCDTVKELFDYLEFMYSGKGNLNHIYEVCKAFYRAEMKDKPLTAYFMDFKKTYEELNTLMPFSPDIKVQQKQREQMAVMSFLAGLTSDFETAKSHILSSDVVSSLQDAFSRVLRTDTSSTSSAPQPSNAFVGQVPTFPNGGEKWPRTGPIGKGVVCNY</sequence>
<evidence type="ECO:0000256" key="6">
    <source>
        <dbReference type="ARBA" id="ARBA00023172"/>
    </source>
</evidence>
<dbReference type="GO" id="GO:0003697">
    <property type="term" value="F:single-stranded DNA binding"/>
    <property type="evidence" value="ECO:0007669"/>
    <property type="project" value="TreeGrafter"/>
</dbReference>
<keyword evidence="6" id="KW-0233">DNA recombination</keyword>
<evidence type="ECO:0000259" key="9">
    <source>
        <dbReference type="PROSITE" id="PS50162"/>
    </source>
</evidence>
<dbReference type="PANTHER" id="PTHR46456">
    <property type="entry name" value="DNA REPAIR PROTEIN RAD51 HOMOLOG 2"/>
    <property type="match status" value="1"/>
</dbReference>
<dbReference type="GO" id="GO:0033063">
    <property type="term" value="C:Rad51B-Rad51C-Rad51D-XRCC2 complex"/>
    <property type="evidence" value="ECO:0007669"/>
    <property type="project" value="InterPro"/>
</dbReference>
<dbReference type="InterPro" id="IPR013632">
    <property type="entry name" value="Rad51_C"/>
</dbReference>
<comment type="similarity">
    <text evidence="3">Belongs to the RecA family. RAD51 subfamily.</text>
</comment>
<proteinExistence type="inferred from homology"/>
<evidence type="ECO:0000256" key="4">
    <source>
        <dbReference type="ARBA" id="ARBA00022763"/>
    </source>
</evidence>
<evidence type="ECO:0000256" key="3">
    <source>
        <dbReference type="ARBA" id="ARBA00007095"/>
    </source>
</evidence>
<dbReference type="GO" id="GO:0000400">
    <property type="term" value="F:four-way junction DNA binding"/>
    <property type="evidence" value="ECO:0007669"/>
    <property type="project" value="TreeGrafter"/>
</dbReference>
<comment type="caution">
    <text evidence="10">The sequence shown here is derived from an EMBL/GenBank/DDBJ whole genome shotgun (WGS) entry which is preliminary data.</text>
</comment>
<keyword evidence="4" id="KW-0227">DNA damage</keyword>
<feature type="region of interest" description="Disordered" evidence="8">
    <location>
        <begin position="543"/>
        <end position="572"/>
    </location>
</feature>
<evidence type="ECO:0000256" key="5">
    <source>
        <dbReference type="ARBA" id="ARBA00023125"/>
    </source>
</evidence>
<gene>
    <name evidence="10" type="ORF">CEURO_LOCUS5471</name>
</gene>
<dbReference type="InterPro" id="IPR003593">
    <property type="entry name" value="AAA+_ATPase"/>
</dbReference>
<feature type="compositionally biased region" description="Polar residues" evidence="8">
    <location>
        <begin position="543"/>
        <end position="557"/>
    </location>
</feature>